<gene>
    <name evidence="1" type="ORF">GPAL_2238</name>
</gene>
<evidence type="ECO:0000313" key="1">
    <source>
        <dbReference type="EMBL" id="GAC29099.1"/>
    </source>
</evidence>
<protein>
    <submittedName>
        <fullName evidence="1">Uncharacterized protein</fullName>
    </submittedName>
</protein>
<proteinExistence type="predicted"/>
<keyword evidence="2" id="KW-1185">Reference proteome</keyword>
<evidence type="ECO:0000313" key="2">
    <source>
        <dbReference type="Proteomes" id="UP000006251"/>
    </source>
</evidence>
<comment type="caution">
    <text evidence="1">The sequence shown here is derived from an EMBL/GenBank/DDBJ whole genome shotgun (WGS) entry which is preliminary data.</text>
</comment>
<accession>K6Y8L7</accession>
<sequence>MSTLHVYLKKKKRWRYTGLINSIQKSPLDLISAIQLYI</sequence>
<dbReference type="Proteomes" id="UP000006251">
    <property type="component" value="Unassembled WGS sequence"/>
</dbReference>
<organism evidence="1 2">
    <name type="scientific">Brumicola pallidula DSM 14239 = ACAM 615</name>
    <dbReference type="NCBI Taxonomy" id="1121922"/>
    <lineage>
        <taxon>Bacteria</taxon>
        <taxon>Pseudomonadati</taxon>
        <taxon>Pseudomonadota</taxon>
        <taxon>Gammaproteobacteria</taxon>
        <taxon>Alteromonadales</taxon>
        <taxon>Alteromonadaceae</taxon>
        <taxon>Brumicola</taxon>
    </lineage>
</organism>
<name>K6Y8L7_9ALTE</name>
<reference evidence="2" key="1">
    <citation type="journal article" date="2014" name="Environ. Microbiol.">
        <title>Comparative genomics of the marine bacterial genus Glaciecola reveals the high degree of genomic diversity and genomic characteristic for cold adaptation.</title>
        <authorList>
            <person name="Qin Q.L."/>
            <person name="Xie B.B."/>
            <person name="Yu Y."/>
            <person name="Shu Y.L."/>
            <person name="Rong J.C."/>
            <person name="Zhang Y.J."/>
            <person name="Zhao D.L."/>
            <person name="Chen X.L."/>
            <person name="Zhang X.Y."/>
            <person name="Chen B."/>
            <person name="Zhou B.C."/>
            <person name="Zhang Y.Z."/>
        </authorList>
    </citation>
    <scope>NUCLEOTIDE SEQUENCE [LARGE SCALE GENOMIC DNA]</scope>
    <source>
        <strain evidence="2">ACAM 615</strain>
    </source>
</reference>
<dbReference type="AlphaFoldDB" id="K6Y8L7"/>
<dbReference type="EMBL" id="BAEQ01000041">
    <property type="protein sequence ID" value="GAC29099.1"/>
    <property type="molecule type" value="Genomic_DNA"/>
</dbReference>